<evidence type="ECO:0000256" key="4">
    <source>
        <dbReference type="PROSITE-ProRule" id="PRU00335"/>
    </source>
</evidence>
<feature type="DNA-binding region" description="H-T-H motif" evidence="4">
    <location>
        <begin position="35"/>
        <end position="54"/>
    </location>
</feature>
<proteinExistence type="predicted"/>
<dbReference type="EMBL" id="JACHIV010000001">
    <property type="protein sequence ID" value="MBB5072850.1"/>
    <property type="molecule type" value="Genomic_DNA"/>
</dbReference>
<evidence type="ECO:0000259" key="5">
    <source>
        <dbReference type="PROSITE" id="PS50977"/>
    </source>
</evidence>
<sequence length="202" mass="22181">MASRVVRERVRGEVRQGILDEAERLIREEGLPGLTMRKLASRLGYAPMSLYSYFADKQALLRELGRQGFEVIARRLEGAVERGGVDGVRELLVEFVRYAHEDPVHYRALFLGDRPVTDRPECPDAVNPAFALLSEHVAECVARGALSGDVLATSTVLWTAVHGAATVVVTFEHCPFGSWETYAETMVDTALAGVRARPLTGG</sequence>
<evidence type="ECO:0000313" key="6">
    <source>
        <dbReference type="EMBL" id="MBB5072850.1"/>
    </source>
</evidence>
<organism evidence="6 7">
    <name type="scientific">Saccharopolyspora gloriosae</name>
    <dbReference type="NCBI Taxonomy" id="455344"/>
    <lineage>
        <taxon>Bacteria</taxon>
        <taxon>Bacillati</taxon>
        <taxon>Actinomycetota</taxon>
        <taxon>Actinomycetes</taxon>
        <taxon>Pseudonocardiales</taxon>
        <taxon>Pseudonocardiaceae</taxon>
        <taxon>Saccharopolyspora</taxon>
    </lineage>
</organism>
<keyword evidence="3" id="KW-0804">Transcription</keyword>
<name>A0A840NLV8_9PSEU</name>
<feature type="domain" description="HTH tetR-type" evidence="5">
    <location>
        <begin position="12"/>
        <end position="72"/>
    </location>
</feature>
<dbReference type="AlphaFoldDB" id="A0A840NLV8"/>
<dbReference type="Pfam" id="PF13305">
    <property type="entry name" value="TetR_C_33"/>
    <property type="match status" value="1"/>
</dbReference>
<evidence type="ECO:0000256" key="2">
    <source>
        <dbReference type="ARBA" id="ARBA00023125"/>
    </source>
</evidence>
<evidence type="ECO:0000256" key="1">
    <source>
        <dbReference type="ARBA" id="ARBA00023015"/>
    </source>
</evidence>
<dbReference type="GO" id="GO:0003700">
    <property type="term" value="F:DNA-binding transcription factor activity"/>
    <property type="evidence" value="ECO:0007669"/>
    <property type="project" value="TreeGrafter"/>
</dbReference>
<dbReference type="Proteomes" id="UP000580474">
    <property type="component" value="Unassembled WGS sequence"/>
</dbReference>
<protein>
    <submittedName>
        <fullName evidence="6">AcrR family transcriptional regulator</fullName>
    </submittedName>
</protein>
<dbReference type="InterPro" id="IPR036271">
    <property type="entry name" value="Tet_transcr_reg_TetR-rel_C_sf"/>
</dbReference>
<dbReference type="GO" id="GO:0000976">
    <property type="term" value="F:transcription cis-regulatory region binding"/>
    <property type="evidence" value="ECO:0007669"/>
    <property type="project" value="TreeGrafter"/>
</dbReference>
<evidence type="ECO:0000256" key="3">
    <source>
        <dbReference type="ARBA" id="ARBA00023163"/>
    </source>
</evidence>
<dbReference type="SUPFAM" id="SSF48498">
    <property type="entry name" value="Tetracyclin repressor-like, C-terminal domain"/>
    <property type="match status" value="1"/>
</dbReference>
<dbReference type="Gene3D" id="1.10.357.10">
    <property type="entry name" value="Tetracycline Repressor, domain 2"/>
    <property type="match status" value="1"/>
</dbReference>
<dbReference type="SUPFAM" id="SSF46689">
    <property type="entry name" value="Homeodomain-like"/>
    <property type="match status" value="1"/>
</dbReference>
<comment type="caution">
    <text evidence="6">The sequence shown here is derived from an EMBL/GenBank/DDBJ whole genome shotgun (WGS) entry which is preliminary data.</text>
</comment>
<dbReference type="PRINTS" id="PR00455">
    <property type="entry name" value="HTHTETR"/>
</dbReference>
<reference evidence="6 7" key="1">
    <citation type="submission" date="2020-08" db="EMBL/GenBank/DDBJ databases">
        <title>Sequencing the genomes of 1000 actinobacteria strains.</title>
        <authorList>
            <person name="Klenk H.-P."/>
        </authorList>
    </citation>
    <scope>NUCLEOTIDE SEQUENCE [LARGE SCALE GENOMIC DNA]</scope>
    <source>
        <strain evidence="6 7">DSM 45582</strain>
    </source>
</reference>
<dbReference type="Pfam" id="PF00440">
    <property type="entry name" value="TetR_N"/>
    <property type="match status" value="1"/>
</dbReference>
<gene>
    <name evidence="6" type="ORF">BJ969_005938</name>
</gene>
<accession>A0A840NLV8</accession>
<keyword evidence="1" id="KW-0805">Transcription regulation</keyword>
<dbReference type="InterPro" id="IPR025996">
    <property type="entry name" value="MT1864/Rv1816-like_C"/>
</dbReference>
<evidence type="ECO:0000313" key="7">
    <source>
        <dbReference type="Proteomes" id="UP000580474"/>
    </source>
</evidence>
<dbReference type="InterPro" id="IPR001647">
    <property type="entry name" value="HTH_TetR"/>
</dbReference>
<dbReference type="PROSITE" id="PS50977">
    <property type="entry name" value="HTH_TETR_2"/>
    <property type="match status" value="1"/>
</dbReference>
<keyword evidence="7" id="KW-1185">Reference proteome</keyword>
<keyword evidence="2 4" id="KW-0238">DNA-binding</keyword>
<dbReference type="InterPro" id="IPR009057">
    <property type="entry name" value="Homeodomain-like_sf"/>
</dbReference>
<dbReference type="PANTHER" id="PTHR30055:SF234">
    <property type="entry name" value="HTH-TYPE TRANSCRIPTIONAL REGULATOR BETI"/>
    <property type="match status" value="1"/>
</dbReference>
<dbReference type="RefSeq" id="WP_184484465.1">
    <property type="nucleotide sequence ID" value="NZ_JACHIV010000001.1"/>
</dbReference>
<dbReference type="PANTHER" id="PTHR30055">
    <property type="entry name" value="HTH-TYPE TRANSCRIPTIONAL REGULATOR RUTR"/>
    <property type="match status" value="1"/>
</dbReference>
<dbReference type="InterPro" id="IPR050109">
    <property type="entry name" value="HTH-type_TetR-like_transc_reg"/>
</dbReference>